<evidence type="ECO:0000256" key="12">
    <source>
        <dbReference type="PIRSR" id="PIRSR000171-1"/>
    </source>
</evidence>
<keyword evidence="9 13" id="KW-0560">Oxidoreductase</keyword>
<reference evidence="16" key="2">
    <citation type="submission" date="2020-09" db="EMBL/GenBank/DDBJ databases">
        <authorList>
            <person name="Sun Q."/>
            <person name="Zhou Y."/>
        </authorList>
    </citation>
    <scope>NUCLEOTIDE SEQUENCE</scope>
    <source>
        <strain evidence="16">CGMCC 1.12777</strain>
    </source>
</reference>
<proteinExistence type="inferred from homology"/>
<evidence type="ECO:0000256" key="5">
    <source>
        <dbReference type="ARBA" id="ARBA00021901"/>
    </source>
</evidence>
<evidence type="ECO:0000256" key="2">
    <source>
        <dbReference type="ARBA" id="ARBA00004950"/>
    </source>
</evidence>
<evidence type="ECO:0000256" key="10">
    <source>
        <dbReference type="ARBA" id="ARBA00048305"/>
    </source>
</evidence>
<comment type="subcellular location">
    <subcellularLocation>
        <location evidence="13">Cytoplasm</location>
    </subcellularLocation>
</comment>
<dbReference type="NCBIfam" id="TIGR00551">
    <property type="entry name" value="nadB"/>
    <property type="match status" value="1"/>
</dbReference>
<dbReference type="FunFam" id="3.90.700.10:FF:000002">
    <property type="entry name" value="L-aspartate oxidase"/>
    <property type="match status" value="1"/>
</dbReference>
<evidence type="ECO:0000256" key="7">
    <source>
        <dbReference type="ARBA" id="ARBA00022642"/>
    </source>
</evidence>
<dbReference type="EMBL" id="BMFV01000006">
    <property type="protein sequence ID" value="GGH78458.1"/>
    <property type="molecule type" value="Genomic_DNA"/>
</dbReference>
<dbReference type="PIRSF" id="PIRSF000171">
    <property type="entry name" value="SDHA_APRA_LASPO"/>
    <property type="match status" value="1"/>
</dbReference>
<sequence>MDVKVQDVLIIGSGLAGLMAAECLTQNKSVTILSKSSWKRSNSYFAQGGIAGAIDSEDTWDQHVEDTVSAGCYFNNRDVTEAFLKNAPKTIQRLIDMGVPFDRNAHGEYALAQEGGHHRRRILHACGDATGKAIVETLKRHLEDHVCIEEHVQAIDLIINEGRCVGVLAQSSTRKKICYYATHIILATGGIGALYERTSNPQEATGDGLAMAYRAGARLVDMEFVQFHPTMLYHHERCFGLISEAVRGEGAILVDSKGRPIMAGRHELEDLAPRNVVSKVVYDHISTGEKVFLDISSISNFRQRFPTITAQCEEAGIMIDQGLLPVTPGAHFIMGGIATDAVGRTSVPGLYAIGETACTGVHGANRLASNSLLEAASFGERVAAYIRSISEQPSKIPPSLTIQLSSPLQVLPKRHMLQRKMMSKVGLVRGEEDLRQMVDWLERYCRPDSIPSMMDMDREDYERLNMLTVSWLIATSALMRTESRGGHLRRDYPQALRQWKDKRIYRERKGYEQTQTKRAVTNIFS</sequence>
<evidence type="ECO:0000256" key="3">
    <source>
        <dbReference type="ARBA" id="ARBA00008562"/>
    </source>
</evidence>
<keyword evidence="8 13" id="KW-0274">FAD</keyword>
<evidence type="ECO:0000259" key="15">
    <source>
        <dbReference type="Pfam" id="PF02910"/>
    </source>
</evidence>
<dbReference type="InterPro" id="IPR037099">
    <property type="entry name" value="Fum_R/Succ_DH_flav-like_C_sf"/>
</dbReference>
<protein>
    <recommendedName>
        <fullName evidence="5 11">L-aspartate oxidase</fullName>
        <ecNumber evidence="4 11">1.4.3.16</ecNumber>
    </recommendedName>
</protein>
<dbReference type="PRINTS" id="PR00368">
    <property type="entry name" value="FADPNR"/>
</dbReference>
<dbReference type="UniPathway" id="UPA00253">
    <property type="reaction ID" value="UER00326"/>
</dbReference>
<evidence type="ECO:0000256" key="9">
    <source>
        <dbReference type="ARBA" id="ARBA00023002"/>
    </source>
</evidence>
<dbReference type="GO" id="GO:0033765">
    <property type="term" value="F:steroid dehydrogenase activity, acting on the CH-CH group of donors"/>
    <property type="evidence" value="ECO:0007669"/>
    <property type="project" value="UniProtKB-ARBA"/>
</dbReference>
<reference evidence="16" key="1">
    <citation type="journal article" date="2014" name="Int. J. Syst. Evol. Microbiol.">
        <title>Complete genome sequence of Corynebacterium casei LMG S-19264T (=DSM 44701T), isolated from a smear-ripened cheese.</title>
        <authorList>
            <consortium name="US DOE Joint Genome Institute (JGI-PGF)"/>
            <person name="Walter F."/>
            <person name="Albersmeier A."/>
            <person name="Kalinowski J."/>
            <person name="Ruckert C."/>
        </authorList>
    </citation>
    <scope>NUCLEOTIDE SEQUENCE</scope>
    <source>
        <strain evidence="16">CGMCC 1.12777</strain>
    </source>
</reference>
<comment type="function">
    <text evidence="13">Catalyzes the oxidation of L-aspartate to iminoaspartate.</text>
</comment>
<evidence type="ECO:0000256" key="11">
    <source>
        <dbReference type="NCBIfam" id="TIGR00551"/>
    </source>
</evidence>
<dbReference type="PANTHER" id="PTHR42716:SF2">
    <property type="entry name" value="L-ASPARTATE OXIDASE, CHLOROPLASTIC"/>
    <property type="match status" value="1"/>
</dbReference>
<dbReference type="Pfam" id="PF00890">
    <property type="entry name" value="FAD_binding_2"/>
    <property type="match status" value="1"/>
</dbReference>
<dbReference type="InterPro" id="IPR027477">
    <property type="entry name" value="Succ_DH/fumarate_Rdtase_cat_sf"/>
</dbReference>
<dbReference type="GO" id="GO:0005737">
    <property type="term" value="C:cytoplasm"/>
    <property type="evidence" value="ECO:0007669"/>
    <property type="project" value="UniProtKB-SubCell"/>
</dbReference>
<dbReference type="NCBIfam" id="NF005978">
    <property type="entry name" value="PRK08071.1"/>
    <property type="match status" value="1"/>
</dbReference>
<dbReference type="EC" id="1.4.3.16" evidence="4 11"/>
<dbReference type="RefSeq" id="WP_188496479.1">
    <property type="nucleotide sequence ID" value="NZ_BMFV01000006.1"/>
</dbReference>
<dbReference type="InterPro" id="IPR015939">
    <property type="entry name" value="Fum_Rdtase/Succ_DH_flav-like_C"/>
</dbReference>
<evidence type="ECO:0000256" key="6">
    <source>
        <dbReference type="ARBA" id="ARBA00022630"/>
    </source>
</evidence>
<comment type="pathway">
    <text evidence="2 13">Cofactor biosynthesis; NAD(+) biosynthesis; iminoaspartate from L-aspartate (oxidase route): step 1/1.</text>
</comment>
<dbReference type="Gene3D" id="3.90.700.10">
    <property type="entry name" value="Succinate dehydrogenase/fumarate reductase flavoprotein, catalytic domain"/>
    <property type="match status" value="1"/>
</dbReference>
<dbReference type="InterPro" id="IPR003953">
    <property type="entry name" value="FAD-dep_OxRdtase_2_FAD-bd"/>
</dbReference>
<dbReference type="GO" id="GO:0008734">
    <property type="term" value="F:L-aspartate oxidase activity"/>
    <property type="evidence" value="ECO:0007669"/>
    <property type="project" value="UniProtKB-UniRule"/>
</dbReference>
<keyword evidence="7 13" id="KW-0662">Pyridine nucleotide biosynthesis</keyword>
<dbReference type="InterPro" id="IPR036188">
    <property type="entry name" value="FAD/NAD-bd_sf"/>
</dbReference>
<comment type="similarity">
    <text evidence="3 13">Belongs to the FAD-dependent oxidoreductase 2 family. NadB subfamily.</text>
</comment>
<evidence type="ECO:0000256" key="1">
    <source>
        <dbReference type="ARBA" id="ARBA00001974"/>
    </source>
</evidence>
<dbReference type="InterPro" id="IPR005288">
    <property type="entry name" value="NadB"/>
</dbReference>
<dbReference type="Pfam" id="PF02910">
    <property type="entry name" value="Succ_DH_flav_C"/>
    <property type="match status" value="1"/>
</dbReference>
<accession>A0A8J2ZUJ6</accession>
<evidence type="ECO:0000256" key="8">
    <source>
        <dbReference type="ARBA" id="ARBA00022827"/>
    </source>
</evidence>
<gene>
    <name evidence="16" type="ORF">GCM10007096_11920</name>
</gene>
<comment type="cofactor">
    <cofactor evidence="1 13">
        <name>FAD</name>
        <dbReference type="ChEBI" id="CHEBI:57692"/>
    </cofactor>
</comment>
<name>A0A8J2ZUJ6_9BACL</name>
<evidence type="ECO:0000256" key="13">
    <source>
        <dbReference type="RuleBase" id="RU362049"/>
    </source>
</evidence>
<evidence type="ECO:0000313" key="17">
    <source>
        <dbReference type="Proteomes" id="UP000656813"/>
    </source>
</evidence>
<dbReference type="Gene3D" id="1.20.58.100">
    <property type="entry name" value="Fumarate reductase/succinate dehydrogenase flavoprotein-like, C-terminal domain"/>
    <property type="match status" value="1"/>
</dbReference>
<dbReference type="SUPFAM" id="SSF46977">
    <property type="entry name" value="Succinate dehydrogenase/fumarate reductase flavoprotein C-terminal domain"/>
    <property type="match status" value="1"/>
</dbReference>
<feature type="domain" description="Fumarate reductase/succinate dehydrogenase flavoprotein-like C-terminal" evidence="15">
    <location>
        <begin position="415"/>
        <end position="500"/>
    </location>
</feature>
<dbReference type="SUPFAM" id="SSF56425">
    <property type="entry name" value="Succinate dehydrogenase/fumarate reductase flavoprotein, catalytic domain"/>
    <property type="match status" value="1"/>
</dbReference>
<comment type="caution">
    <text evidence="16">The sequence shown here is derived from an EMBL/GenBank/DDBJ whole genome shotgun (WGS) entry which is preliminary data.</text>
</comment>
<dbReference type="PANTHER" id="PTHR42716">
    <property type="entry name" value="L-ASPARTATE OXIDASE"/>
    <property type="match status" value="1"/>
</dbReference>
<dbReference type="Gene3D" id="3.50.50.60">
    <property type="entry name" value="FAD/NAD(P)-binding domain"/>
    <property type="match status" value="1"/>
</dbReference>
<comment type="catalytic activity">
    <reaction evidence="10">
        <text>L-aspartate + O2 = iminosuccinate + H2O2</text>
        <dbReference type="Rhea" id="RHEA:25876"/>
        <dbReference type="ChEBI" id="CHEBI:15379"/>
        <dbReference type="ChEBI" id="CHEBI:16240"/>
        <dbReference type="ChEBI" id="CHEBI:29991"/>
        <dbReference type="ChEBI" id="CHEBI:77875"/>
        <dbReference type="EC" id="1.4.3.16"/>
    </reaction>
    <physiologicalReaction direction="left-to-right" evidence="10">
        <dbReference type="Rhea" id="RHEA:25877"/>
    </physiologicalReaction>
</comment>
<keyword evidence="17" id="KW-1185">Reference proteome</keyword>
<evidence type="ECO:0000259" key="14">
    <source>
        <dbReference type="Pfam" id="PF00890"/>
    </source>
</evidence>
<keyword evidence="6 13" id="KW-0285">Flavoprotein</keyword>
<dbReference type="Proteomes" id="UP000656813">
    <property type="component" value="Unassembled WGS sequence"/>
</dbReference>
<organism evidence="16 17">
    <name type="scientific">Pullulanibacillus pueri</name>
    <dbReference type="NCBI Taxonomy" id="1437324"/>
    <lineage>
        <taxon>Bacteria</taxon>
        <taxon>Bacillati</taxon>
        <taxon>Bacillota</taxon>
        <taxon>Bacilli</taxon>
        <taxon>Bacillales</taxon>
        <taxon>Sporolactobacillaceae</taxon>
        <taxon>Pullulanibacillus</taxon>
    </lineage>
</organism>
<feature type="active site" description="Proton acceptor" evidence="12">
    <location>
        <position position="274"/>
    </location>
</feature>
<dbReference type="GO" id="GO:0034628">
    <property type="term" value="P:'de novo' NAD+ biosynthetic process from L-aspartate"/>
    <property type="evidence" value="ECO:0007669"/>
    <property type="project" value="TreeGrafter"/>
</dbReference>
<feature type="domain" description="FAD-dependent oxidoreductase 2 FAD-binding" evidence="14">
    <location>
        <begin position="7"/>
        <end position="372"/>
    </location>
</feature>
<evidence type="ECO:0000256" key="4">
    <source>
        <dbReference type="ARBA" id="ARBA00012173"/>
    </source>
</evidence>
<evidence type="ECO:0000313" key="16">
    <source>
        <dbReference type="EMBL" id="GGH78458.1"/>
    </source>
</evidence>
<dbReference type="SUPFAM" id="SSF51905">
    <property type="entry name" value="FAD/NAD(P)-binding domain"/>
    <property type="match status" value="1"/>
</dbReference>
<dbReference type="AlphaFoldDB" id="A0A8J2ZUJ6"/>